<reference evidence="2 3" key="1">
    <citation type="submission" date="2024-09" db="EMBL/GenBank/DDBJ databases">
        <authorList>
            <person name="Sun Q."/>
            <person name="Mori K."/>
        </authorList>
    </citation>
    <scope>NUCLEOTIDE SEQUENCE [LARGE SCALE GENOMIC DNA]</scope>
    <source>
        <strain evidence="2 3">CGMCC 1.15906</strain>
    </source>
</reference>
<organism evidence="2 3">
    <name type="scientific">Kribbella deserti</name>
    <dbReference type="NCBI Taxonomy" id="1926257"/>
    <lineage>
        <taxon>Bacteria</taxon>
        <taxon>Bacillati</taxon>
        <taxon>Actinomycetota</taxon>
        <taxon>Actinomycetes</taxon>
        <taxon>Propionibacteriales</taxon>
        <taxon>Kribbellaceae</taxon>
        <taxon>Kribbella</taxon>
    </lineage>
</organism>
<feature type="domain" description="Peptidase S33 tripeptidyl aminopeptidase-like C-terminal" evidence="1">
    <location>
        <begin position="42"/>
        <end position="137"/>
    </location>
</feature>
<keyword evidence="2" id="KW-0378">Hydrolase</keyword>
<proteinExistence type="predicted"/>
<name>A0ABV6QJP5_9ACTN</name>
<evidence type="ECO:0000259" key="1">
    <source>
        <dbReference type="Pfam" id="PF08386"/>
    </source>
</evidence>
<dbReference type="EMBL" id="JBHLTC010000014">
    <property type="protein sequence ID" value="MFC0624864.1"/>
    <property type="molecule type" value="Genomic_DNA"/>
</dbReference>
<dbReference type="InterPro" id="IPR013595">
    <property type="entry name" value="Pept_S33_TAP-like_C"/>
</dbReference>
<evidence type="ECO:0000313" key="3">
    <source>
        <dbReference type="Proteomes" id="UP001589890"/>
    </source>
</evidence>
<dbReference type="GO" id="GO:0016787">
    <property type="term" value="F:hydrolase activity"/>
    <property type="evidence" value="ECO:0007669"/>
    <property type="project" value="UniProtKB-KW"/>
</dbReference>
<protein>
    <submittedName>
        <fullName evidence="2">Alpha/beta hydrolase</fullName>
    </submittedName>
</protein>
<sequence>MAEEPDYAPAPLTRFAVACNDQPTKSVQWYKALSDRQGPKYPYFGWQYGLSEVCGPWTDEPLQELPNLPASVRKNVLLVQSEFDPQTSYEQAMAAADKAKGINVLRVDDSPFHGQYASVGNPCVDGVVNTYLIHGSTTPNSICPSLPLLGETKVFPVRGPVDKYLESNSSLVHRLLAPKTAKSVDHGLRRLLGERLSDVNDLLR</sequence>
<comment type="caution">
    <text evidence="2">The sequence shown here is derived from an EMBL/GenBank/DDBJ whole genome shotgun (WGS) entry which is preliminary data.</text>
</comment>
<dbReference type="RefSeq" id="WP_380046675.1">
    <property type="nucleotide sequence ID" value="NZ_JBHLTC010000014.1"/>
</dbReference>
<accession>A0ABV6QJP5</accession>
<evidence type="ECO:0000313" key="2">
    <source>
        <dbReference type="EMBL" id="MFC0624864.1"/>
    </source>
</evidence>
<keyword evidence="3" id="KW-1185">Reference proteome</keyword>
<dbReference type="Proteomes" id="UP001589890">
    <property type="component" value="Unassembled WGS sequence"/>
</dbReference>
<gene>
    <name evidence="2" type="ORF">ACFFGN_12375</name>
</gene>
<dbReference type="Pfam" id="PF08386">
    <property type="entry name" value="Abhydrolase_4"/>
    <property type="match status" value="1"/>
</dbReference>